<feature type="transmembrane region" description="Helical" evidence="3">
    <location>
        <begin position="21"/>
        <end position="44"/>
    </location>
</feature>
<dbReference type="Proteomes" id="UP000001937">
    <property type="component" value="Chromosome"/>
</dbReference>
<keyword evidence="3" id="KW-0812">Transmembrane</keyword>
<reference evidence="5 6" key="1">
    <citation type="journal article" date="2007" name="Genome Res.">
        <title>Genome characteristics of facultatively symbiotic Frankia sp. strains reflect host range and host plant biogeography.</title>
        <authorList>
            <person name="Normand P."/>
            <person name="Lapierre P."/>
            <person name="Tisa L.S."/>
            <person name="Gogarten J.P."/>
            <person name="Alloisio N."/>
            <person name="Bagnarol E."/>
            <person name="Bassi C.A."/>
            <person name="Berry A.M."/>
            <person name="Bickhart D.M."/>
            <person name="Choisne N."/>
            <person name="Couloux A."/>
            <person name="Cournoyer B."/>
            <person name="Cruveiller S."/>
            <person name="Daubin V."/>
            <person name="Demange N."/>
            <person name="Francino M.P."/>
            <person name="Goltsman E."/>
            <person name="Huang Y."/>
            <person name="Kopp O.R."/>
            <person name="Labarre L."/>
            <person name="Lapidus A."/>
            <person name="Lavire C."/>
            <person name="Marechal J."/>
            <person name="Martinez M."/>
            <person name="Mastronunzio J.E."/>
            <person name="Mullin B.C."/>
            <person name="Niemann J."/>
            <person name="Pujic P."/>
            <person name="Rawnsley T."/>
            <person name="Rouy Z."/>
            <person name="Schenowitz C."/>
            <person name="Sellstedt A."/>
            <person name="Tavares F."/>
            <person name="Tomkins J.P."/>
            <person name="Vallenet D."/>
            <person name="Valverde C."/>
            <person name="Wall L.G."/>
            <person name="Wang Y."/>
            <person name="Medigue C."/>
            <person name="Benson D.R."/>
        </authorList>
    </citation>
    <scope>NUCLEOTIDE SEQUENCE [LARGE SCALE GENOMIC DNA]</scope>
    <source>
        <strain evidence="6">DSM 45818 / CECT 9043 / CcI3</strain>
    </source>
</reference>
<accession>Q2JGY8</accession>
<dbReference type="SMART" id="SM00854">
    <property type="entry name" value="PGA_cap"/>
    <property type="match status" value="1"/>
</dbReference>
<dbReference type="PhylomeDB" id="Q2JGY8"/>
<protein>
    <submittedName>
        <fullName evidence="5">Poly-gamma-glutamate biosynthesis protein</fullName>
    </submittedName>
</protein>
<dbReference type="HOGENOM" id="CLU_038823_2_3_11"/>
<evidence type="ECO:0000259" key="4">
    <source>
        <dbReference type="SMART" id="SM00854"/>
    </source>
</evidence>
<evidence type="ECO:0000256" key="1">
    <source>
        <dbReference type="ARBA" id="ARBA00005662"/>
    </source>
</evidence>
<dbReference type="InterPro" id="IPR029052">
    <property type="entry name" value="Metallo-depent_PP-like"/>
</dbReference>
<gene>
    <name evidence="5" type="ordered locus">Francci3_0060</name>
</gene>
<proteinExistence type="inferred from homology"/>
<evidence type="ECO:0000256" key="2">
    <source>
        <dbReference type="SAM" id="MobiDB-lite"/>
    </source>
</evidence>
<evidence type="ECO:0000313" key="5">
    <source>
        <dbReference type="EMBL" id="ABD09454.1"/>
    </source>
</evidence>
<dbReference type="KEGG" id="fra:Francci3_0060"/>
<dbReference type="AlphaFoldDB" id="Q2JGY8"/>
<dbReference type="SUPFAM" id="SSF56300">
    <property type="entry name" value="Metallo-dependent phosphatases"/>
    <property type="match status" value="1"/>
</dbReference>
<dbReference type="CDD" id="cd07381">
    <property type="entry name" value="MPP_CapA"/>
    <property type="match status" value="1"/>
</dbReference>
<keyword evidence="3" id="KW-0472">Membrane</keyword>
<feature type="domain" description="Capsule synthesis protein CapA" evidence="4">
    <location>
        <begin position="98"/>
        <end position="340"/>
    </location>
</feature>
<dbReference type="InterPro" id="IPR052169">
    <property type="entry name" value="CW_Biosynth-Accessory"/>
</dbReference>
<dbReference type="Pfam" id="PF09587">
    <property type="entry name" value="PGA_cap"/>
    <property type="match status" value="1"/>
</dbReference>
<dbReference type="Gene3D" id="3.60.21.10">
    <property type="match status" value="1"/>
</dbReference>
<feature type="region of interest" description="Disordered" evidence="2">
    <location>
        <begin position="49"/>
        <end position="97"/>
    </location>
</feature>
<dbReference type="InterPro" id="IPR019079">
    <property type="entry name" value="Capsule_synth_CapA"/>
</dbReference>
<sequence length="405" mass="41247">MERGAVSRRVRRVRRVRCRRGRTAVAGGVAVIVGFMFVACAVPYGEDHPRPTPTTHADGAPVTTGPSASAAATGGAGGAGGAAPVGDGPRRPTGQPVTIAFGGDIHFAGAPGQRLAADPRTAIGPMSAALSAADLAIANLETAVTDRGTAAQKAYVFRASPTAFTAVRAAGIDVVTMANNHGMDYGIEGLQDSLRYAREAHFPLVGIGVDDTAAYAPYTTTVKGQRIAVLGATQVLDDELIAAWTAGPHKPGLASAKEVDRLVRAVRAVRAAADTVIVFLHWGTEQQQCPNEAQRALLPRLAAAGADVVIGSHAHVLLGAGWNSDGVYVGYGLGNFVFYSSGAGRNTESGVLELTVAGRAVTAAAWLPARIVGGIPQPVTGAAGARALASWNALRACTGLSATAP</sequence>
<keyword evidence="6" id="KW-1185">Reference proteome</keyword>
<dbReference type="EMBL" id="CP000249">
    <property type="protein sequence ID" value="ABD09454.1"/>
    <property type="molecule type" value="Genomic_DNA"/>
</dbReference>
<dbReference type="PANTHER" id="PTHR33393">
    <property type="entry name" value="POLYGLUTAMINE SYNTHESIS ACCESSORY PROTEIN RV0574C-RELATED"/>
    <property type="match status" value="1"/>
</dbReference>
<keyword evidence="3" id="KW-1133">Transmembrane helix</keyword>
<feature type="compositionally biased region" description="Low complexity" evidence="2">
    <location>
        <begin position="60"/>
        <end position="73"/>
    </location>
</feature>
<dbReference type="STRING" id="106370.Francci3_0060"/>
<evidence type="ECO:0000256" key="3">
    <source>
        <dbReference type="SAM" id="Phobius"/>
    </source>
</evidence>
<dbReference type="RefSeq" id="WP_011434536.1">
    <property type="nucleotide sequence ID" value="NC_007777.1"/>
</dbReference>
<evidence type="ECO:0000313" key="6">
    <source>
        <dbReference type="Proteomes" id="UP000001937"/>
    </source>
</evidence>
<name>Q2JGY8_FRACC</name>
<feature type="compositionally biased region" description="Gly residues" evidence="2">
    <location>
        <begin position="74"/>
        <end position="83"/>
    </location>
</feature>
<organism evidence="5 6">
    <name type="scientific">Frankia casuarinae (strain DSM 45818 / CECT 9043 / HFP020203 / CcI3)</name>
    <dbReference type="NCBI Taxonomy" id="106370"/>
    <lineage>
        <taxon>Bacteria</taxon>
        <taxon>Bacillati</taxon>
        <taxon>Actinomycetota</taxon>
        <taxon>Actinomycetes</taxon>
        <taxon>Frankiales</taxon>
        <taxon>Frankiaceae</taxon>
        <taxon>Frankia</taxon>
    </lineage>
</organism>
<dbReference type="PANTHER" id="PTHR33393:SF13">
    <property type="entry name" value="PGA BIOSYNTHESIS PROTEIN CAPA"/>
    <property type="match status" value="1"/>
</dbReference>
<comment type="similarity">
    <text evidence="1">Belongs to the CapA family.</text>
</comment>
<dbReference type="eggNOG" id="COG2843">
    <property type="taxonomic scope" value="Bacteria"/>
</dbReference>